<sequence length="529" mass="58439">MDFNNPYGVLNGENGYSHADADYQPLDLSALDPTLREDGSLASYEQAPIQRFLEEDDSRRLWEMDPAHWPGTPSMGMISYPATPTLEPNDRSSTPDSLRLPSLPPSSSRPVTRGNLQRYGEPQRPLTPLDSALLTSAPGAFSEEEHSTPRAAFMGLSITEDTREAVGNTIYVQMPNQFPSSRLSLGLNSNTPFPLREQHLPAKAVETIEPVSLMSPPMQPYSLPKPSFTRPQIAASGPSKPQNTGKNKNKNKKQPPKTSRPTRVLKPQQPSTVKDKLKTNIASNMSNGKFPAAISQQRDKECKDYEFSCKDRITLDKHIKSDHAGPFSCIFAFAGCNNRFSAKNEWKRHVLCGHVVSKVNVCSYGVCVDEQDKPSKPQAKYIDAQGKQFNRKDLYDCHVRRMHKYPTTKNQTLEEWECMLKALLRKSWHIRCSTPNTWSARAPTATSPSRATTPGTSGWSTSPATWRWPPPAKPTTSSSAATTTAPSSIGLRSPRLASSSASTASGRSASIPTRRRPNPTPRSASEFQS</sequence>
<proteinExistence type="predicted"/>
<comment type="caution">
    <text evidence="2">The sequence shown here is derived from an EMBL/GenBank/DDBJ whole genome shotgun (WGS) entry which is preliminary data.</text>
</comment>
<accession>A0A8H7NGD9</accession>
<dbReference type="PANTHER" id="PTHR23225:SF2">
    <property type="entry name" value="AT09679P-RELATED"/>
    <property type="match status" value="1"/>
</dbReference>
<dbReference type="AlphaFoldDB" id="A0A8H7NGD9"/>
<dbReference type="EMBL" id="JADCTT010000003">
    <property type="protein sequence ID" value="KAF9755128.1"/>
    <property type="molecule type" value="Genomic_DNA"/>
</dbReference>
<name>A0A8H7NGD9_BIOOC</name>
<protein>
    <recommendedName>
        <fullName evidence="4">C2H2-type domain-containing protein</fullName>
    </recommendedName>
</protein>
<feature type="region of interest" description="Disordered" evidence="1">
    <location>
        <begin position="65"/>
        <end position="131"/>
    </location>
</feature>
<dbReference type="PANTHER" id="PTHR23225">
    <property type="entry name" value="ZINC FINGER PROTEIN"/>
    <property type="match status" value="1"/>
</dbReference>
<feature type="compositionally biased region" description="Low complexity" evidence="1">
    <location>
        <begin position="474"/>
        <end position="512"/>
    </location>
</feature>
<dbReference type="Proteomes" id="UP000616885">
    <property type="component" value="Unassembled WGS sequence"/>
</dbReference>
<feature type="region of interest" description="Disordered" evidence="1">
    <location>
        <begin position="1"/>
        <end position="21"/>
    </location>
</feature>
<reference evidence="2" key="1">
    <citation type="submission" date="2020-10" db="EMBL/GenBank/DDBJ databases">
        <title>High-Quality Genome Resource of Clonostachys rosea strain S41 by Oxford Nanopore Long-Read Sequencing.</title>
        <authorList>
            <person name="Wang H."/>
        </authorList>
    </citation>
    <scope>NUCLEOTIDE SEQUENCE</scope>
    <source>
        <strain evidence="2">S41</strain>
    </source>
</reference>
<feature type="region of interest" description="Disordered" evidence="1">
    <location>
        <begin position="437"/>
        <end position="529"/>
    </location>
</feature>
<feature type="compositionally biased region" description="Low complexity" evidence="1">
    <location>
        <begin position="439"/>
        <end position="466"/>
    </location>
</feature>
<gene>
    <name evidence="2" type="ORF">IM811_010569</name>
</gene>
<dbReference type="GO" id="GO:0003700">
    <property type="term" value="F:DNA-binding transcription factor activity"/>
    <property type="evidence" value="ECO:0007669"/>
    <property type="project" value="InterPro"/>
</dbReference>
<evidence type="ECO:0000256" key="1">
    <source>
        <dbReference type="SAM" id="MobiDB-lite"/>
    </source>
</evidence>
<feature type="compositionally biased region" description="Low complexity" evidence="1">
    <location>
        <begin position="91"/>
        <end position="110"/>
    </location>
</feature>
<dbReference type="InterPro" id="IPR039970">
    <property type="entry name" value="TF_Grauzone"/>
</dbReference>
<evidence type="ECO:0000313" key="3">
    <source>
        <dbReference type="Proteomes" id="UP000616885"/>
    </source>
</evidence>
<feature type="region of interest" description="Disordered" evidence="1">
    <location>
        <begin position="216"/>
        <end position="276"/>
    </location>
</feature>
<evidence type="ECO:0008006" key="4">
    <source>
        <dbReference type="Google" id="ProtNLM"/>
    </source>
</evidence>
<evidence type="ECO:0000313" key="2">
    <source>
        <dbReference type="EMBL" id="KAF9755128.1"/>
    </source>
</evidence>
<organism evidence="2 3">
    <name type="scientific">Bionectria ochroleuca</name>
    <name type="common">Gliocladium roseum</name>
    <dbReference type="NCBI Taxonomy" id="29856"/>
    <lineage>
        <taxon>Eukaryota</taxon>
        <taxon>Fungi</taxon>
        <taxon>Dikarya</taxon>
        <taxon>Ascomycota</taxon>
        <taxon>Pezizomycotina</taxon>
        <taxon>Sordariomycetes</taxon>
        <taxon>Hypocreomycetidae</taxon>
        <taxon>Hypocreales</taxon>
        <taxon>Bionectriaceae</taxon>
        <taxon>Clonostachys</taxon>
    </lineage>
</organism>